<evidence type="ECO:0000256" key="8">
    <source>
        <dbReference type="PROSITE-ProRule" id="PRU00703"/>
    </source>
</evidence>
<dbReference type="Gene3D" id="3.10.580.10">
    <property type="entry name" value="CBS-domain"/>
    <property type="match status" value="1"/>
</dbReference>
<dbReference type="PROSITE" id="PS51846">
    <property type="entry name" value="CNNM"/>
    <property type="match status" value="1"/>
</dbReference>
<dbReference type="GO" id="GO:0005886">
    <property type="term" value="C:plasma membrane"/>
    <property type="evidence" value="ECO:0007669"/>
    <property type="project" value="UniProtKB-SubCell"/>
</dbReference>
<dbReference type="Pfam" id="PF00571">
    <property type="entry name" value="CBS"/>
    <property type="match status" value="2"/>
</dbReference>
<feature type="transmembrane region" description="Helical" evidence="11">
    <location>
        <begin position="23"/>
        <end position="44"/>
    </location>
</feature>
<proteinExistence type="predicted"/>
<dbReference type="PATRIC" id="fig|1254432.3.peg.10635"/>
<dbReference type="InterPro" id="IPR044751">
    <property type="entry name" value="Ion_transp-like_CBS"/>
</dbReference>
<feature type="compositionally biased region" description="Low complexity" evidence="10">
    <location>
        <begin position="451"/>
        <end position="461"/>
    </location>
</feature>
<feature type="domain" description="CBS" evidence="12">
    <location>
        <begin position="298"/>
        <end position="355"/>
    </location>
</feature>
<protein>
    <recommendedName>
        <fullName evidence="16">Hemolysin</fullName>
    </recommendedName>
</protein>
<name>S4XK61_SORCE</name>
<evidence type="ECO:0000259" key="12">
    <source>
        <dbReference type="PROSITE" id="PS51371"/>
    </source>
</evidence>
<evidence type="ECO:0000256" key="7">
    <source>
        <dbReference type="ARBA" id="ARBA00023136"/>
    </source>
</evidence>
<dbReference type="InterPro" id="IPR016169">
    <property type="entry name" value="FAD-bd_PCMH_sub2"/>
</dbReference>
<feature type="region of interest" description="Disordered" evidence="10">
    <location>
        <begin position="442"/>
        <end position="473"/>
    </location>
</feature>
<dbReference type="Gene3D" id="3.30.465.10">
    <property type="match status" value="1"/>
</dbReference>
<evidence type="ECO:0000256" key="6">
    <source>
        <dbReference type="ARBA" id="ARBA00023122"/>
    </source>
</evidence>
<dbReference type="InterPro" id="IPR002550">
    <property type="entry name" value="CNNM"/>
</dbReference>
<dbReference type="GO" id="GO:0050660">
    <property type="term" value="F:flavin adenine dinucleotide binding"/>
    <property type="evidence" value="ECO:0007669"/>
    <property type="project" value="InterPro"/>
</dbReference>
<dbReference type="Pfam" id="PF01595">
    <property type="entry name" value="CNNM"/>
    <property type="match status" value="1"/>
</dbReference>
<feature type="transmembrane region" description="Helical" evidence="11">
    <location>
        <begin position="73"/>
        <end position="97"/>
    </location>
</feature>
<dbReference type="CDD" id="cd04590">
    <property type="entry name" value="CBS_pair_CorC_HlyC_assoc"/>
    <property type="match status" value="1"/>
</dbReference>
<evidence type="ECO:0000256" key="9">
    <source>
        <dbReference type="PROSITE-ProRule" id="PRU01193"/>
    </source>
</evidence>
<dbReference type="InterPro" id="IPR046342">
    <property type="entry name" value="CBS_dom_sf"/>
</dbReference>
<evidence type="ECO:0000259" key="13">
    <source>
        <dbReference type="PROSITE" id="PS51846"/>
    </source>
</evidence>
<evidence type="ECO:0000256" key="5">
    <source>
        <dbReference type="ARBA" id="ARBA00022989"/>
    </source>
</evidence>
<evidence type="ECO:0000256" key="3">
    <source>
        <dbReference type="ARBA" id="ARBA00022692"/>
    </source>
</evidence>
<reference evidence="14 15" key="1">
    <citation type="journal article" date="2013" name="Sci. Rep.">
        <title>Extraordinary expansion of a Sorangium cellulosum genome from an alkaline milieu.</title>
        <authorList>
            <person name="Han K."/>
            <person name="Li Z.F."/>
            <person name="Peng R."/>
            <person name="Zhu L.P."/>
            <person name="Zhou T."/>
            <person name="Wang L.G."/>
            <person name="Li S.G."/>
            <person name="Zhang X.B."/>
            <person name="Hu W."/>
            <person name="Wu Z.H."/>
            <person name="Qin N."/>
            <person name="Li Y.Z."/>
        </authorList>
    </citation>
    <scope>NUCLEOTIDE SEQUENCE [LARGE SCALE GENOMIC DNA]</scope>
    <source>
        <strain evidence="14 15">So0157-2</strain>
    </source>
</reference>
<keyword evidence="6 8" id="KW-0129">CBS domain</keyword>
<dbReference type="SUPFAM" id="SSF56176">
    <property type="entry name" value="FAD-binding/transporter-associated domain-like"/>
    <property type="match status" value="1"/>
</dbReference>
<keyword evidence="4" id="KW-0677">Repeat</keyword>
<evidence type="ECO:0000313" key="15">
    <source>
        <dbReference type="Proteomes" id="UP000014803"/>
    </source>
</evidence>
<dbReference type="PANTHER" id="PTHR43099">
    <property type="entry name" value="UPF0053 PROTEIN YRKA"/>
    <property type="match status" value="1"/>
</dbReference>
<dbReference type="SMART" id="SM01091">
    <property type="entry name" value="CorC_HlyC"/>
    <property type="match status" value="1"/>
</dbReference>
<feature type="domain" description="CNNM transmembrane" evidence="13">
    <location>
        <begin position="13"/>
        <end position="215"/>
    </location>
</feature>
<dbReference type="AlphaFoldDB" id="S4XK61"/>
<evidence type="ECO:0000256" key="10">
    <source>
        <dbReference type="SAM" id="MobiDB-lite"/>
    </source>
</evidence>
<dbReference type="InterPro" id="IPR036318">
    <property type="entry name" value="FAD-bd_PCMH-like_sf"/>
</dbReference>
<evidence type="ECO:0000256" key="4">
    <source>
        <dbReference type="ARBA" id="ARBA00022737"/>
    </source>
</evidence>
<dbReference type="Pfam" id="PF03471">
    <property type="entry name" value="CorC_HlyC"/>
    <property type="match status" value="1"/>
</dbReference>
<sequence>MTSNEAALPRAAKEATVLVELSIILALVIVNGVFAAAEISVVSLRGSRLEAMIAAGSSRARAVQRLRKDPERFLATVQIGITVVGAVASAFGGASVAEDLIPLIEPLPWLGPHAGTVALGLVVALVSYLSLVLGELIPKSLALRFGEPYALWVARPLLGLSRLARPLVWFLTASSNAVLRLFGDRTNFTESRLSPEEIQQLVDEAAESGAVDPNAGEIASRALDFAGLTAAQIMVPRSRVVALSRGAPDEEVQRVVLEKGHTRMPVHDGTIDNVIGYVNVKDIVAASWKRGRVALQDIVRPAYFVTGTMRAVDLLNELRRRRMQLAIVVDETGTMSGIVTLEDLVEELVGEIYSEHDAAPPELIRAEADGSFLIDGQAPVREVNRALDLALPEGEGWSTVAGLCLELTGRIPATGEVLRTPDGTTLEIADAIPRQVRRVRLRRRAAEEAPEPGGEPAAAGATGDREAPELELD</sequence>
<dbReference type="KEGG" id="scu:SCE1572_47030"/>
<evidence type="ECO:0000256" key="11">
    <source>
        <dbReference type="SAM" id="Phobius"/>
    </source>
</evidence>
<dbReference type="InterPro" id="IPR005170">
    <property type="entry name" value="Transptr-assoc_dom"/>
</dbReference>
<dbReference type="SUPFAM" id="SSF54631">
    <property type="entry name" value="CBS-domain pair"/>
    <property type="match status" value="1"/>
</dbReference>
<dbReference type="eggNOG" id="COG1253">
    <property type="taxonomic scope" value="Bacteria"/>
</dbReference>
<dbReference type="Proteomes" id="UP000014803">
    <property type="component" value="Chromosome"/>
</dbReference>
<keyword evidence="7 9" id="KW-0472">Membrane</keyword>
<dbReference type="InterPro" id="IPR000644">
    <property type="entry name" value="CBS_dom"/>
</dbReference>
<dbReference type="STRING" id="1254432.SCE1572_47030"/>
<dbReference type="HOGENOM" id="CLU_015237_4_0_7"/>
<evidence type="ECO:0000256" key="1">
    <source>
        <dbReference type="ARBA" id="ARBA00004651"/>
    </source>
</evidence>
<keyword evidence="3 9" id="KW-0812">Transmembrane</keyword>
<accession>S4XK61</accession>
<dbReference type="RefSeq" id="WP_020741244.1">
    <property type="nucleotide sequence ID" value="NC_021658.1"/>
</dbReference>
<dbReference type="EMBL" id="CP003969">
    <property type="protein sequence ID" value="AGP32934.1"/>
    <property type="molecule type" value="Genomic_DNA"/>
</dbReference>
<gene>
    <name evidence="14" type="ORF">SCE1572_47030</name>
</gene>
<organism evidence="14 15">
    <name type="scientific">Sorangium cellulosum So0157-2</name>
    <dbReference type="NCBI Taxonomy" id="1254432"/>
    <lineage>
        <taxon>Bacteria</taxon>
        <taxon>Pseudomonadati</taxon>
        <taxon>Myxococcota</taxon>
        <taxon>Polyangia</taxon>
        <taxon>Polyangiales</taxon>
        <taxon>Polyangiaceae</taxon>
        <taxon>Sorangium</taxon>
    </lineage>
</organism>
<feature type="compositionally biased region" description="Basic and acidic residues" evidence="10">
    <location>
        <begin position="463"/>
        <end position="473"/>
    </location>
</feature>
<dbReference type="InterPro" id="IPR051676">
    <property type="entry name" value="UPF0053_domain"/>
</dbReference>
<evidence type="ECO:0008006" key="16">
    <source>
        <dbReference type="Google" id="ProtNLM"/>
    </source>
</evidence>
<evidence type="ECO:0000313" key="14">
    <source>
        <dbReference type="EMBL" id="AGP32934.1"/>
    </source>
</evidence>
<keyword evidence="2" id="KW-1003">Cell membrane</keyword>
<dbReference type="PROSITE" id="PS51371">
    <property type="entry name" value="CBS"/>
    <property type="match status" value="2"/>
</dbReference>
<evidence type="ECO:0000256" key="2">
    <source>
        <dbReference type="ARBA" id="ARBA00022475"/>
    </source>
</evidence>
<dbReference type="SMART" id="SM00116">
    <property type="entry name" value="CBS"/>
    <property type="match status" value="2"/>
</dbReference>
<keyword evidence="5 9" id="KW-1133">Transmembrane helix</keyword>
<feature type="domain" description="CBS" evidence="12">
    <location>
        <begin position="234"/>
        <end position="295"/>
    </location>
</feature>
<feature type="transmembrane region" description="Helical" evidence="11">
    <location>
        <begin position="117"/>
        <end position="137"/>
    </location>
</feature>
<comment type="subcellular location">
    <subcellularLocation>
        <location evidence="1">Cell membrane</location>
        <topology evidence="1">Multi-pass membrane protein</topology>
    </subcellularLocation>
</comment>
<dbReference type="PANTHER" id="PTHR43099:SF5">
    <property type="entry name" value="HLYC_CORC FAMILY TRANSPORTER"/>
    <property type="match status" value="1"/>
</dbReference>